<proteinExistence type="predicted"/>
<sequence>MPNLSVPHTLSTGESLRRLADVEFGRLLYTRHALLTLYPVNHLVDGGVIVVHAHPAVLTITSDRQAVAYQADTIDHETHAGWCVTVHGMADDIDPDRRVRYQHLLGNFGSEIRLLLIEPDIITGIEYRRQPTALCG</sequence>
<dbReference type="AlphaFoldDB" id="A0A370HDA5"/>
<dbReference type="OrthoDB" id="3212118at2"/>
<keyword evidence="2" id="KW-1185">Reference proteome</keyword>
<evidence type="ECO:0000313" key="2">
    <source>
        <dbReference type="Proteomes" id="UP000255355"/>
    </source>
</evidence>
<dbReference type="RefSeq" id="WP_068023782.1">
    <property type="nucleotide sequence ID" value="NZ_QQAZ01000002.1"/>
</dbReference>
<comment type="caution">
    <text evidence="1">The sequence shown here is derived from an EMBL/GenBank/DDBJ whole genome shotgun (WGS) entry which is preliminary data.</text>
</comment>
<name>A0A370HDA5_9NOCA</name>
<dbReference type="EMBL" id="QQAZ01000002">
    <property type="protein sequence ID" value="RDI54481.1"/>
    <property type="molecule type" value="Genomic_DNA"/>
</dbReference>
<dbReference type="STRING" id="1210089.GCA_001613165_04832"/>
<dbReference type="Gene3D" id="2.30.110.10">
    <property type="entry name" value="Electron Transport, Fmn-binding Protein, Chain A"/>
    <property type="match status" value="1"/>
</dbReference>
<dbReference type="SUPFAM" id="SSF50475">
    <property type="entry name" value="FMN-binding split barrel"/>
    <property type="match status" value="1"/>
</dbReference>
<dbReference type="Pfam" id="PF12900">
    <property type="entry name" value="Pyridox_ox_2"/>
    <property type="match status" value="1"/>
</dbReference>
<organism evidence="1 2">
    <name type="scientific">Nocardia mexicana</name>
    <dbReference type="NCBI Taxonomy" id="279262"/>
    <lineage>
        <taxon>Bacteria</taxon>
        <taxon>Bacillati</taxon>
        <taxon>Actinomycetota</taxon>
        <taxon>Actinomycetes</taxon>
        <taxon>Mycobacteriales</taxon>
        <taxon>Nocardiaceae</taxon>
        <taxon>Nocardia</taxon>
    </lineage>
</organism>
<accession>A0A370HDA5</accession>
<reference evidence="1 2" key="1">
    <citation type="submission" date="2018-07" db="EMBL/GenBank/DDBJ databases">
        <title>Genomic Encyclopedia of Type Strains, Phase IV (KMG-IV): sequencing the most valuable type-strain genomes for metagenomic binning, comparative biology and taxonomic classification.</title>
        <authorList>
            <person name="Goeker M."/>
        </authorList>
    </citation>
    <scope>NUCLEOTIDE SEQUENCE [LARGE SCALE GENOMIC DNA]</scope>
    <source>
        <strain evidence="1 2">DSM 44952</strain>
    </source>
</reference>
<dbReference type="Proteomes" id="UP000255355">
    <property type="component" value="Unassembled WGS sequence"/>
</dbReference>
<protein>
    <submittedName>
        <fullName evidence="1">Pyridoxamine 5'-phosphate oxidase-like protein</fullName>
    </submittedName>
</protein>
<dbReference type="InterPro" id="IPR024747">
    <property type="entry name" value="Pyridox_Oxase-rel"/>
</dbReference>
<evidence type="ECO:0000313" key="1">
    <source>
        <dbReference type="EMBL" id="RDI54481.1"/>
    </source>
</evidence>
<dbReference type="InterPro" id="IPR012349">
    <property type="entry name" value="Split_barrel_FMN-bd"/>
</dbReference>
<gene>
    <name evidence="1" type="ORF">DFR68_102609</name>
</gene>